<dbReference type="HOGENOM" id="CLU_014996_0_0_1"/>
<protein>
    <recommendedName>
        <fullName evidence="5">Pre-rRNA processing protein</fullName>
    </recommendedName>
</protein>
<dbReference type="Proteomes" id="UP000015241">
    <property type="component" value="Unassembled WGS sequence"/>
</dbReference>
<dbReference type="AlphaFoldDB" id="S8EBN9"/>
<gene>
    <name evidence="3" type="ORF">FOMPIDRAFT_1119159</name>
</gene>
<organism evidence="3 4">
    <name type="scientific">Fomitopsis schrenkii</name>
    <name type="common">Brown rot fungus</name>
    <dbReference type="NCBI Taxonomy" id="2126942"/>
    <lineage>
        <taxon>Eukaryota</taxon>
        <taxon>Fungi</taxon>
        <taxon>Dikarya</taxon>
        <taxon>Basidiomycota</taxon>
        <taxon>Agaricomycotina</taxon>
        <taxon>Agaricomycetes</taxon>
        <taxon>Polyporales</taxon>
        <taxon>Fomitopsis</taxon>
    </lineage>
</organism>
<dbReference type="eggNOG" id="ENOG502S3F5">
    <property type="taxonomic scope" value="Eukaryota"/>
</dbReference>
<name>S8EBN9_FOMSC</name>
<keyword evidence="2" id="KW-0812">Transmembrane</keyword>
<dbReference type="EMBL" id="KE504138">
    <property type="protein sequence ID" value="EPT02048.1"/>
    <property type="molecule type" value="Genomic_DNA"/>
</dbReference>
<feature type="compositionally biased region" description="Basic and acidic residues" evidence="1">
    <location>
        <begin position="8"/>
        <end position="23"/>
    </location>
</feature>
<dbReference type="STRING" id="743788.S8EBN9"/>
<evidence type="ECO:0008006" key="5">
    <source>
        <dbReference type="Google" id="ProtNLM"/>
    </source>
</evidence>
<evidence type="ECO:0000256" key="2">
    <source>
        <dbReference type="SAM" id="Phobius"/>
    </source>
</evidence>
<reference evidence="3 4" key="1">
    <citation type="journal article" date="2012" name="Science">
        <title>The Paleozoic origin of enzymatic lignin decomposition reconstructed from 31 fungal genomes.</title>
        <authorList>
            <person name="Floudas D."/>
            <person name="Binder M."/>
            <person name="Riley R."/>
            <person name="Barry K."/>
            <person name="Blanchette R.A."/>
            <person name="Henrissat B."/>
            <person name="Martinez A.T."/>
            <person name="Otillar R."/>
            <person name="Spatafora J.W."/>
            <person name="Yadav J.S."/>
            <person name="Aerts A."/>
            <person name="Benoit I."/>
            <person name="Boyd A."/>
            <person name="Carlson A."/>
            <person name="Copeland A."/>
            <person name="Coutinho P.M."/>
            <person name="de Vries R.P."/>
            <person name="Ferreira P."/>
            <person name="Findley K."/>
            <person name="Foster B."/>
            <person name="Gaskell J."/>
            <person name="Glotzer D."/>
            <person name="Gorecki P."/>
            <person name="Heitman J."/>
            <person name="Hesse C."/>
            <person name="Hori C."/>
            <person name="Igarashi K."/>
            <person name="Jurgens J.A."/>
            <person name="Kallen N."/>
            <person name="Kersten P."/>
            <person name="Kohler A."/>
            <person name="Kuees U."/>
            <person name="Kumar T.K.A."/>
            <person name="Kuo A."/>
            <person name="LaButti K."/>
            <person name="Larrondo L.F."/>
            <person name="Lindquist E."/>
            <person name="Ling A."/>
            <person name="Lombard V."/>
            <person name="Lucas S."/>
            <person name="Lundell T."/>
            <person name="Martin R."/>
            <person name="McLaughlin D.J."/>
            <person name="Morgenstern I."/>
            <person name="Morin E."/>
            <person name="Murat C."/>
            <person name="Nagy L.G."/>
            <person name="Nolan M."/>
            <person name="Ohm R.A."/>
            <person name="Patyshakuliyeva A."/>
            <person name="Rokas A."/>
            <person name="Ruiz-Duenas F.J."/>
            <person name="Sabat G."/>
            <person name="Salamov A."/>
            <person name="Samejima M."/>
            <person name="Schmutz J."/>
            <person name="Slot J.C."/>
            <person name="St John F."/>
            <person name="Stenlid J."/>
            <person name="Sun H."/>
            <person name="Sun S."/>
            <person name="Syed K."/>
            <person name="Tsang A."/>
            <person name="Wiebenga A."/>
            <person name="Young D."/>
            <person name="Pisabarro A."/>
            <person name="Eastwood D.C."/>
            <person name="Martin F."/>
            <person name="Cullen D."/>
            <person name="Grigoriev I.V."/>
            <person name="Hibbett D.S."/>
        </authorList>
    </citation>
    <scope>NUCLEOTIDE SEQUENCE</scope>
    <source>
        <strain evidence="4">FP-58527</strain>
    </source>
</reference>
<feature type="compositionally biased region" description="Polar residues" evidence="1">
    <location>
        <begin position="24"/>
        <end position="40"/>
    </location>
</feature>
<feature type="transmembrane region" description="Helical" evidence="2">
    <location>
        <begin position="57"/>
        <end position="82"/>
    </location>
</feature>
<keyword evidence="2" id="KW-1133">Transmembrane helix</keyword>
<sequence>MSTGAEPPGHRLDKGKGRARSPDPTESTPLLVSGSGSYASSVDPESPPPTRRLYSRLLSVFLVSLSLCVLVLLLLIVVIFTYRARAASASPDEIIQHALVVRGPDRVDVLNTTGDGGIWMKIHGRVGLDAGQVAGVNTADGDSLVEDVWKAIGRWGIRRLDKVSVNLSGIVVVPEDDPSSPLMTITLPPLELLLTANPPPDQNWLIPVAISVLIRPTKDAKTLMRFVRHSWKEGTIRVRASVEQVDVLGGGLHDGSWRRRIQMSHSDIETAVHISIPRLPGLPHPGEGLPDSSRFVSLDSFLIKSAYDTLTISANATLTNPIETALNATVPSLPFVVYLPPNGTAPPVPLAHVQSPSFALLHGTTTISLTGAVLPLPRNASHSLSQFLGAYVSARDADILLETTLLPGVHIPTKFPAPRPAPQILRDVEVKDMKVKPAGQGMVASGTVLARVVLPPGIEVGIDVLQVFPDVLVYDGEVPETLVPPVPNPKLRVLNFPLDDGDRDVPPQPPLPDPLPEHAFAHIRPEAWLPALSEPGERGPGEGTVVNVSANIVDVPLEVLPGREREFSNFVSKVVFGTQGALAGLQGEAAVAVRVNGLPFENGRDSEMHLTGLPFKGIVRIGMRSMLDDPLMD</sequence>
<evidence type="ECO:0000313" key="3">
    <source>
        <dbReference type="EMBL" id="EPT02048.1"/>
    </source>
</evidence>
<feature type="region of interest" description="Disordered" evidence="1">
    <location>
        <begin position="1"/>
        <end position="47"/>
    </location>
</feature>
<accession>S8EBN9</accession>
<dbReference type="InParanoid" id="S8EBN9"/>
<evidence type="ECO:0000313" key="4">
    <source>
        <dbReference type="Proteomes" id="UP000015241"/>
    </source>
</evidence>
<keyword evidence="4" id="KW-1185">Reference proteome</keyword>
<dbReference type="OrthoDB" id="10039566at2759"/>
<evidence type="ECO:0000256" key="1">
    <source>
        <dbReference type="SAM" id="MobiDB-lite"/>
    </source>
</evidence>
<proteinExistence type="predicted"/>
<keyword evidence="2" id="KW-0472">Membrane</keyword>